<dbReference type="InterPro" id="IPR007581">
    <property type="entry name" value="Endonuclease-V"/>
</dbReference>
<dbReference type="GO" id="GO:0006281">
    <property type="term" value="P:DNA repair"/>
    <property type="evidence" value="ECO:0007669"/>
    <property type="project" value="InterPro"/>
</dbReference>
<dbReference type="EMBL" id="JACGCM010001011">
    <property type="protein sequence ID" value="KAF6162853.1"/>
    <property type="molecule type" value="Genomic_DNA"/>
</dbReference>
<evidence type="ECO:0000313" key="1">
    <source>
        <dbReference type="EMBL" id="KAF6162853.1"/>
    </source>
</evidence>
<sequence>MLGPYSFISISDGVEELDDVGHNRKNMVEVFVAMKIVRNFFKGFGLAYHLGVLADLPTIGIGKNISFIHLKPTSALKTTSISISKIYVYVKMSIGFYNSDCYLKISQPTFRDLPYMSLLFNRDSITFYPCQLHHVVCLTQSRASGMMAFDYVWLSSTTLCLLTLVESGEYATTIAPILDRSTFGYVEKKLEAEEVRFKMAEPIQNDEKDIYGSLEDITPLMIDVRNSLKEVDKKSEVKEKLYKVRRDFFGRIDNLVIDQDLVNTANSQSIIEEVVGTVKSAVVVDMRPPWGSWSVVPKKTSSETSKKKYVDESETEVQKTMDAYTSGMEKLENWLVGIESLNTFFSDGQRNLTKVKNFNAFLRMKQLKATYEKDVRDKVTNVRKAMEQEQSKLLDVVRAKINEEKLTPDVRMAIDIIEDDVMVEADGAHPGEIERTSEERLFACYVKDGHEMASNENEYQMYILRWVSGFRIEKNKTSLR</sequence>
<gene>
    <name evidence="1" type="ORF">GIB67_029122</name>
</gene>
<accession>A0A7J7N6Z2</accession>
<reference evidence="1 2" key="1">
    <citation type="journal article" date="2020" name="IScience">
        <title>Genome Sequencing of the Endangered Kingdonia uniflora (Circaeasteraceae, Ranunculales) Reveals Potential Mechanisms of Evolutionary Specialization.</title>
        <authorList>
            <person name="Sun Y."/>
            <person name="Deng T."/>
            <person name="Zhang A."/>
            <person name="Moore M.J."/>
            <person name="Landis J.B."/>
            <person name="Lin N."/>
            <person name="Zhang H."/>
            <person name="Zhang X."/>
            <person name="Huang J."/>
            <person name="Zhang X."/>
            <person name="Sun H."/>
            <person name="Wang H."/>
        </authorList>
    </citation>
    <scope>NUCLEOTIDE SEQUENCE [LARGE SCALE GENOMIC DNA]</scope>
    <source>
        <strain evidence="1">TB1705</strain>
        <tissue evidence="1">Leaf</tissue>
    </source>
</reference>
<organism evidence="1 2">
    <name type="scientific">Kingdonia uniflora</name>
    <dbReference type="NCBI Taxonomy" id="39325"/>
    <lineage>
        <taxon>Eukaryota</taxon>
        <taxon>Viridiplantae</taxon>
        <taxon>Streptophyta</taxon>
        <taxon>Embryophyta</taxon>
        <taxon>Tracheophyta</taxon>
        <taxon>Spermatophyta</taxon>
        <taxon>Magnoliopsida</taxon>
        <taxon>Ranunculales</taxon>
        <taxon>Circaeasteraceae</taxon>
        <taxon>Kingdonia</taxon>
    </lineage>
</organism>
<feature type="non-terminal residue" evidence="1">
    <location>
        <position position="1"/>
    </location>
</feature>
<dbReference type="AlphaFoldDB" id="A0A7J7N6Z2"/>
<name>A0A7J7N6Z2_9MAGN</name>
<proteinExistence type="predicted"/>
<comment type="caution">
    <text evidence="1">The sequence shown here is derived from an EMBL/GenBank/DDBJ whole genome shotgun (WGS) entry which is preliminary data.</text>
</comment>
<keyword evidence="2" id="KW-1185">Reference proteome</keyword>
<dbReference type="Gene3D" id="3.30.2170.10">
    <property type="entry name" value="archaeoglobus fulgidus dsm 4304 superfamily"/>
    <property type="match status" value="1"/>
</dbReference>
<dbReference type="GO" id="GO:0004519">
    <property type="term" value="F:endonuclease activity"/>
    <property type="evidence" value="ECO:0007669"/>
    <property type="project" value="InterPro"/>
</dbReference>
<dbReference type="Proteomes" id="UP000541444">
    <property type="component" value="Unassembled WGS sequence"/>
</dbReference>
<dbReference type="Pfam" id="PF04493">
    <property type="entry name" value="Endonuclease_5"/>
    <property type="match status" value="1"/>
</dbReference>
<protein>
    <submittedName>
        <fullName evidence="1">Uncharacterized protein</fullName>
    </submittedName>
</protein>
<evidence type="ECO:0000313" key="2">
    <source>
        <dbReference type="Proteomes" id="UP000541444"/>
    </source>
</evidence>